<dbReference type="Gene3D" id="3.40.630.30">
    <property type="match status" value="1"/>
</dbReference>
<dbReference type="Proteomes" id="UP001652625">
    <property type="component" value="Chromosome 13"/>
</dbReference>
<accession>A0ABM4DB35</accession>
<dbReference type="SUPFAM" id="SSF55729">
    <property type="entry name" value="Acyl-CoA N-acyltransferases (Nat)"/>
    <property type="match status" value="1"/>
</dbReference>
<evidence type="ECO:0000313" key="2">
    <source>
        <dbReference type="Proteomes" id="UP001652625"/>
    </source>
</evidence>
<name>A0ABM4DB35_HYDVU</name>
<proteinExistence type="predicted"/>
<feature type="domain" description="N-acetyltransferase" evidence="1">
    <location>
        <begin position="1071"/>
        <end position="1233"/>
    </location>
</feature>
<evidence type="ECO:0000259" key="1">
    <source>
        <dbReference type="PROSITE" id="PS51186"/>
    </source>
</evidence>
<dbReference type="Pfam" id="PF13673">
    <property type="entry name" value="Acetyltransf_10"/>
    <property type="match status" value="1"/>
</dbReference>
<reference evidence="3" key="1">
    <citation type="submission" date="2025-08" db="UniProtKB">
        <authorList>
            <consortium name="RefSeq"/>
        </authorList>
    </citation>
    <scope>IDENTIFICATION</scope>
</reference>
<sequence length="1243" mass="142692">MEDTNVEEESLNSDVAASGLVALCDRVNNAHQYPELIDKNLEFVAAQFVEDSSLRIFVRNISNSTSYDKNNKIIRIADEDTSKITATYSVDDNNHITQIYDAKEVTNTSNIQEEIQWEDKVEESEVISLEHDHEDDHNNVEISIDIEDESTVKKSTLYDKEYVAETDDISSQNIEDSTQFSECFNEDDDGKLLLQFADVLDESYLQILKSRQALMREAVEWKVYARTLLEKGCSDGANFYEPEILTVLKATDDIAMKAEILSRITEKDMLQPSVQFWDFEQVYARNGAGRPLNCPSCSCPMTFVSFGQRFALRMLYDLDKPVLLVTSFLRCSNKGKKQHEILGYDPRLLRMFPNLDLPFMLFHKAGITKRMMEFIMENVINGMTVNRLFDVVKTKYEVNHTITSQFFANEIDSIREHVTAAGGQIEISNEAMFPPYVNCHPSKALLGRCFLASFKEKDDYYKFCMHQLLSNECIILDDSFCVGARIGLPGVWGNPMKLFLEEYRGILLVYNEAKHVLTWTFLKETCFSEVHDVLVELCDRHNKHNKSLKACFTTKCCEWRDDLRQIFGKWFIVKGNLRFFLDKIIKEMPSDHTYFKECSNELAMVFREPDDVGDVRKDYTTDPILIAHNLQEFMTRWKDVIDDQLQAVFPEKAVMLLRELEKHVQSGCLSGIPPEVGNDNFNEVHNALRKSISHCRITVPLVSALFSMCLHEINKNKGASMDFQYKSSENIHFKQINDIEETLDISIEGMTTVSIQTENKINVILQDMKEKKQTIMPISDIVSAVNVFYTKNNFKMSQYLIQALMYYKYEEDFDAFAPQAIKNLRLLPYYSSALNLISHSAFPREPFESDLNKIVAGLSNVELKIRRLHIDTLSCSCLNGSIDDIFYIVARQLIKDKIGDNLSVDVLEYLKFLINLGVQVIDRKEKDLIQALENLVGYTKKYKSSFLSNTSFENFTMQQDLVVLNDNNEDLTSDSVGTLNDNDEIDFLNSNSKAVNRQRSSTAPSQSLTQSNLMDIECHEAHDQEQDESCKLNSSPVPTNEIHTDEVNSALISFEFELLKKLADKLGAVITIITNLEHCWLIPIFPDIFNLFSPHFFVVYRFGRFFPAWLTNKASVSSIRNINLKRQEIVVACASLKLAIKDCLDTTGGNFQHVVTFIFVHRDYKRQGIGKFLLSYLEVEAFNFLPRPIRVESARKAVGFFSKSGYIQVGEPKETCAGSDLFRFLYTMEKNCPFLLEEELWDT</sequence>
<dbReference type="InterPro" id="IPR000182">
    <property type="entry name" value="GNAT_dom"/>
</dbReference>
<dbReference type="InterPro" id="IPR016181">
    <property type="entry name" value="Acyl_CoA_acyltransferase"/>
</dbReference>
<dbReference type="CDD" id="cd04301">
    <property type="entry name" value="NAT_SF"/>
    <property type="match status" value="1"/>
</dbReference>
<protein>
    <submittedName>
        <fullName evidence="3">Uncharacterized protein LOC100199564 isoform X4</fullName>
    </submittedName>
</protein>
<evidence type="ECO:0000313" key="3">
    <source>
        <dbReference type="RefSeq" id="XP_065671575.1"/>
    </source>
</evidence>
<dbReference type="PROSITE" id="PS51186">
    <property type="entry name" value="GNAT"/>
    <property type="match status" value="1"/>
</dbReference>
<organism evidence="2 3">
    <name type="scientific">Hydra vulgaris</name>
    <name type="common">Hydra</name>
    <name type="synonym">Hydra attenuata</name>
    <dbReference type="NCBI Taxonomy" id="6087"/>
    <lineage>
        <taxon>Eukaryota</taxon>
        <taxon>Metazoa</taxon>
        <taxon>Cnidaria</taxon>
        <taxon>Hydrozoa</taxon>
        <taxon>Hydroidolina</taxon>
        <taxon>Anthoathecata</taxon>
        <taxon>Aplanulata</taxon>
        <taxon>Hydridae</taxon>
        <taxon>Hydra</taxon>
    </lineage>
</organism>
<keyword evidence="2" id="KW-1185">Reference proteome</keyword>
<dbReference type="RefSeq" id="XP_065671575.1">
    <property type="nucleotide sequence ID" value="XM_065815503.1"/>
</dbReference>
<gene>
    <name evidence="3" type="primary">LOC100199564</name>
</gene>
<dbReference type="GeneID" id="100199564"/>